<dbReference type="InterPro" id="IPR036322">
    <property type="entry name" value="WD40_repeat_dom_sf"/>
</dbReference>
<dbReference type="GO" id="GO:0005765">
    <property type="term" value="C:lysosomal membrane"/>
    <property type="evidence" value="ECO:0007669"/>
    <property type="project" value="UniProtKB-SubCell"/>
</dbReference>
<accession>A0A2J7RED3</accession>
<evidence type="ECO:0000313" key="7">
    <source>
        <dbReference type="Proteomes" id="UP000235965"/>
    </source>
</evidence>
<proteinExistence type="inferred from homology"/>
<evidence type="ECO:0000256" key="3">
    <source>
        <dbReference type="PIRNR" id="PIRNR007949"/>
    </source>
</evidence>
<dbReference type="InterPro" id="IPR006926">
    <property type="entry name" value="Vps16_N"/>
</dbReference>
<comment type="subcellular location">
    <subcellularLocation>
        <location evidence="3">Late endosome membrane</location>
        <topology evidence="3">Peripheral membrane protein</topology>
        <orientation evidence="3">Cytoplasmic side</orientation>
    </subcellularLocation>
    <subcellularLocation>
        <location evidence="3">Lysosome membrane</location>
        <topology evidence="3">Peripheral membrane protein</topology>
        <orientation evidence="3">Cytoplasmic side</orientation>
    </subcellularLocation>
    <text evidence="3">Cytoplasmic, peripheral membrane protein associated with late endosomes/lysosomes.</text>
</comment>
<dbReference type="InterPro" id="IPR006925">
    <property type="entry name" value="Vps16_C"/>
</dbReference>
<dbReference type="InterPro" id="IPR038132">
    <property type="entry name" value="Vps16_C_sf"/>
</dbReference>
<evidence type="ECO:0000313" key="6">
    <source>
        <dbReference type="EMBL" id="PNF39187.1"/>
    </source>
</evidence>
<dbReference type="GO" id="GO:0031902">
    <property type="term" value="C:late endosome membrane"/>
    <property type="evidence" value="ECO:0007669"/>
    <property type="project" value="UniProtKB-SubCell"/>
</dbReference>
<evidence type="ECO:0000256" key="2">
    <source>
        <dbReference type="ARBA" id="ARBA00017947"/>
    </source>
</evidence>
<dbReference type="PIRSF" id="PIRSF007949">
    <property type="entry name" value="VPS16"/>
    <property type="match status" value="1"/>
</dbReference>
<dbReference type="PANTHER" id="PTHR12811">
    <property type="entry name" value="VACUOLAR PROTEIN SORTING VPS16"/>
    <property type="match status" value="1"/>
</dbReference>
<dbReference type="EMBL" id="NEVH01005277">
    <property type="protein sequence ID" value="PNF39187.1"/>
    <property type="molecule type" value="Genomic_DNA"/>
</dbReference>
<keyword evidence="7" id="KW-1185">Reference proteome</keyword>
<comment type="similarity">
    <text evidence="1 3">Belongs to the VPS16 family.</text>
</comment>
<dbReference type="GO" id="GO:0016197">
    <property type="term" value="P:endosomal transport"/>
    <property type="evidence" value="ECO:0007669"/>
    <property type="project" value="TreeGrafter"/>
</dbReference>
<evidence type="ECO:0000259" key="5">
    <source>
        <dbReference type="Pfam" id="PF04841"/>
    </source>
</evidence>
<reference evidence="6 7" key="1">
    <citation type="submission" date="2017-12" db="EMBL/GenBank/DDBJ databases">
        <title>Hemimetabolous genomes reveal molecular basis of termite eusociality.</title>
        <authorList>
            <person name="Harrison M.C."/>
            <person name="Jongepier E."/>
            <person name="Robertson H.M."/>
            <person name="Arning N."/>
            <person name="Bitard-Feildel T."/>
            <person name="Chao H."/>
            <person name="Childers C.P."/>
            <person name="Dinh H."/>
            <person name="Doddapaneni H."/>
            <person name="Dugan S."/>
            <person name="Gowin J."/>
            <person name="Greiner C."/>
            <person name="Han Y."/>
            <person name="Hu H."/>
            <person name="Hughes D.S.T."/>
            <person name="Huylmans A.-K."/>
            <person name="Kemena C."/>
            <person name="Kremer L.P.M."/>
            <person name="Lee S.L."/>
            <person name="Lopez-Ezquerra A."/>
            <person name="Mallet L."/>
            <person name="Monroy-Kuhn J.M."/>
            <person name="Moser A."/>
            <person name="Murali S.C."/>
            <person name="Muzny D.M."/>
            <person name="Otani S."/>
            <person name="Piulachs M.-D."/>
            <person name="Poelchau M."/>
            <person name="Qu J."/>
            <person name="Schaub F."/>
            <person name="Wada-Katsumata A."/>
            <person name="Worley K.C."/>
            <person name="Xie Q."/>
            <person name="Ylla G."/>
            <person name="Poulsen M."/>
            <person name="Gibbs R.A."/>
            <person name="Schal C."/>
            <person name="Richards S."/>
            <person name="Belles X."/>
            <person name="Korb J."/>
            <person name="Bornberg-Bauer E."/>
        </authorList>
    </citation>
    <scope>NUCLEOTIDE SEQUENCE [LARGE SCALE GENOMIC DNA]</scope>
    <source>
        <tissue evidence="6">Whole body</tissue>
    </source>
</reference>
<dbReference type="GO" id="GO:0003779">
    <property type="term" value="F:actin binding"/>
    <property type="evidence" value="ECO:0007669"/>
    <property type="project" value="TreeGrafter"/>
</dbReference>
<dbReference type="Proteomes" id="UP000235965">
    <property type="component" value="Unassembled WGS sequence"/>
</dbReference>
<comment type="function">
    <text evidence="3">Plays a role in vesicle-mediated protein trafficking to lysosomal compartments including the endocytic membrane transport and autophagic pathways. Believed to act as a core component of the putative HOPS and CORVET endosomal tethering complexes.</text>
</comment>
<feature type="domain" description="Vps16 N-terminal" evidence="5">
    <location>
        <begin position="6"/>
        <end position="416"/>
    </location>
</feature>
<dbReference type="GO" id="GO:0030897">
    <property type="term" value="C:HOPS complex"/>
    <property type="evidence" value="ECO:0007669"/>
    <property type="project" value="UniProtKB-UniRule"/>
</dbReference>
<dbReference type="Gene3D" id="1.10.150.780">
    <property type="entry name" value="Vps16, C-terminal region"/>
    <property type="match status" value="1"/>
</dbReference>
<protein>
    <recommendedName>
        <fullName evidence="2 3">Vacuolar protein sorting-associated protein 16 homolog</fullName>
    </recommendedName>
</protein>
<dbReference type="Pfam" id="PF04840">
    <property type="entry name" value="Vps16_C"/>
    <property type="match status" value="1"/>
</dbReference>
<evidence type="ECO:0000259" key="4">
    <source>
        <dbReference type="Pfam" id="PF04840"/>
    </source>
</evidence>
<sequence>MSAMLTADWCPLGRDTYFRKFEIYSMTWQNEINMENVSVAVGQYGGPIAIIRDRKKFVKVQGIGKPIISIYSASGKTISSTVWSSGQIIQLGWSSTEDLLCIQDDGSVLIYDMFGSYQHTFSMGQEAKDMKVIEAKIFANINGTGIAVLTSSYRFFLVNSVKEPKVRRLPEVPSLSVPPSSWTIISEDRQIRILVAKDRELFVLKQSEQHALPVVPDFIEPISAIIEMSVSQNNRHIALFADSGCLWIGSADLRERYCEFDTKCPSRPKQLVWCGTEAVIGYWDNVLLVIGRQGDHINYGYDSAVRLVPEMDGVRVLSTYSHEMIQKVPLVVQQIFRINSTEPGSYLLEASKQFQKRSHRADEYIRLVKDHLEVAVKQCIEAAGYEFDAGNQKMLIRAAQFGKGFIADLNPDSYVKMCHLLRVLNAVRDHKIGIPLTCTQLQHLTIQVLLDRLVVRRHYYLAIQIARYLKLPYNEGSSRILAHWACYKVKQTQLDSEQVARDIADKLGYAPGVSYSEIAMKAADCGRMQLAIKLMDYECSASLQVPLLLRLGEDRPALVKAIESGNTDLVYTVLLHLRENMPLGEFQMAVRNYPVAQALYLKYCRDHNRETLRDIYVQEDDYNAQAACFIRESYDPKNTLTMEASLSAAQDSYRRARNEFAAGLCEEQQKLLRYQKTLEDKFRREFVGRSLHDTVYFLLLLHETKLADKLRTEYRVTDRRYWWLRIQSLSELGEWMELDKFSKSKKSPIGIEPFVDVCLKHKNRSEAEKYLPKVKDELKVKYYVKAGMFEEAARIAFEQKDLQALLFVQGRCASADRNLSDKISHLVTQLSTKK</sequence>
<dbReference type="InParanoid" id="A0A2J7RED3"/>
<dbReference type="InterPro" id="IPR016534">
    <property type="entry name" value="VPS16"/>
</dbReference>
<dbReference type="SUPFAM" id="SSF50978">
    <property type="entry name" value="WD40 repeat-like"/>
    <property type="match status" value="1"/>
</dbReference>
<evidence type="ECO:0000256" key="1">
    <source>
        <dbReference type="ARBA" id="ARBA00009250"/>
    </source>
</evidence>
<dbReference type="GO" id="GO:0042144">
    <property type="term" value="P:vacuole fusion, non-autophagic"/>
    <property type="evidence" value="ECO:0007669"/>
    <property type="project" value="TreeGrafter"/>
</dbReference>
<gene>
    <name evidence="6" type="primary">Vps16_1</name>
    <name evidence="6" type="ORF">B7P43_G01333</name>
</gene>
<dbReference type="STRING" id="105785.A0A2J7RED3"/>
<dbReference type="PANTHER" id="PTHR12811:SF0">
    <property type="entry name" value="VACUOLAR PROTEIN SORTING-ASSOCIATED PROTEIN 16 HOMOLOG"/>
    <property type="match status" value="1"/>
</dbReference>
<keyword evidence="3" id="KW-0813">Transport</keyword>
<keyword evidence="3" id="KW-0458">Lysosome</keyword>
<organism evidence="6 7">
    <name type="scientific">Cryptotermes secundus</name>
    <dbReference type="NCBI Taxonomy" id="105785"/>
    <lineage>
        <taxon>Eukaryota</taxon>
        <taxon>Metazoa</taxon>
        <taxon>Ecdysozoa</taxon>
        <taxon>Arthropoda</taxon>
        <taxon>Hexapoda</taxon>
        <taxon>Insecta</taxon>
        <taxon>Pterygota</taxon>
        <taxon>Neoptera</taxon>
        <taxon>Polyneoptera</taxon>
        <taxon>Dictyoptera</taxon>
        <taxon>Blattodea</taxon>
        <taxon>Blattoidea</taxon>
        <taxon>Termitoidae</taxon>
        <taxon>Kalotermitidae</taxon>
        <taxon>Cryptotermitinae</taxon>
        <taxon>Cryptotermes</taxon>
    </lineage>
</organism>
<dbReference type="FunCoup" id="A0A2J7RED3">
    <property type="interactions" value="2518"/>
</dbReference>
<dbReference type="EMBL" id="NEVH01005277">
    <property type="protein sequence ID" value="PNF39186.1"/>
    <property type="molecule type" value="Genomic_DNA"/>
</dbReference>
<dbReference type="OrthoDB" id="1792at2759"/>
<comment type="caution">
    <text evidence="6">The sequence shown here is derived from an EMBL/GenBank/DDBJ whole genome shotgun (WGS) entry which is preliminary data.</text>
</comment>
<dbReference type="AlphaFoldDB" id="A0A2J7RED3"/>
<dbReference type="GO" id="GO:0006886">
    <property type="term" value="P:intracellular protein transport"/>
    <property type="evidence" value="ECO:0007669"/>
    <property type="project" value="InterPro"/>
</dbReference>
<keyword evidence="3" id="KW-0653">Protein transport</keyword>
<dbReference type="GO" id="GO:0033263">
    <property type="term" value="C:CORVET complex"/>
    <property type="evidence" value="ECO:0007669"/>
    <property type="project" value="UniProtKB-UniRule"/>
</dbReference>
<keyword evidence="3" id="KW-0967">Endosome</keyword>
<keyword evidence="3" id="KW-0472">Membrane</keyword>
<dbReference type="Pfam" id="PF04841">
    <property type="entry name" value="Vps16_N"/>
    <property type="match status" value="1"/>
</dbReference>
<feature type="domain" description="Vps16 C-terminal" evidence="4">
    <location>
        <begin position="513"/>
        <end position="824"/>
    </location>
</feature>
<name>A0A2J7RED3_9NEOP</name>